<sequence length="96" mass="10732">VPERVKSVHALSGTVAVNERTVQATRRTTRREVVTADYPGHSDGTLFFLMIIGFLAVSGGLGFYLGWQVEKRFMPEPPEKLTPESEKRSGRRRSKG</sequence>
<organism evidence="3 4">
    <name type="scientific">Kibdelosporangium lantanae</name>
    <dbReference type="NCBI Taxonomy" id="1497396"/>
    <lineage>
        <taxon>Bacteria</taxon>
        <taxon>Bacillati</taxon>
        <taxon>Actinomycetota</taxon>
        <taxon>Actinomycetes</taxon>
        <taxon>Pseudonocardiales</taxon>
        <taxon>Pseudonocardiaceae</taxon>
        <taxon>Kibdelosporangium</taxon>
    </lineage>
</organism>
<name>A0ABW3MHR4_9PSEU</name>
<feature type="compositionally biased region" description="Basic and acidic residues" evidence="1">
    <location>
        <begin position="75"/>
        <end position="88"/>
    </location>
</feature>
<keyword evidence="2" id="KW-1133">Transmembrane helix</keyword>
<evidence type="ECO:0000256" key="2">
    <source>
        <dbReference type="SAM" id="Phobius"/>
    </source>
</evidence>
<keyword evidence="2" id="KW-0812">Transmembrane</keyword>
<keyword evidence="4" id="KW-1185">Reference proteome</keyword>
<proteinExistence type="predicted"/>
<protein>
    <recommendedName>
        <fullName evidence="5">DUF3153 domain-containing protein</fullName>
    </recommendedName>
</protein>
<accession>A0ABW3MHR4</accession>
<dbReference type="EMBL" id="JBHTIS010002619">
    <property type="protein sequence ID" value="MFD1050115.1"/>
    <property type="molecule type" value="Genomic_DNA"/>
</dbReference>
<comment type="caution">
    <text evidence="3">The sequence shown here is derived from an EMBL/GenBank/DDBJ whole genome shotgun (WGS) entry which is preliminary data.</text>
</comment>
<keyword evidence="2" id="KW-0472">Membrane</keyword>
<feature type="non-terminal residue" evidence="3">
    <location>
        <position position="1"/>
    </location>
</feature>
<gene>
    <name evidence="3" type="ORF">ACFQ1S_33635</name>
</gene>
<dbReference type="Proteomes" id="UP001597045">
    <property type="component" value="Unassembled WGS sequence"/>
</dbReference>
<evidence type="ECO:0000313" key="4">
    <source>
        <dbReference type="Proteomes" id="UP001597045"/>
    </source>
</evidence>
<evidence type="ECO:0000256" key="1">
    <source>
        <dbReference type="SAM" id="MobiDB-lite"/>
    </source>
</evidence>
<feature type="region of interest" description="Disordered" evidence="1">
    <location>
        <begin position="75"/>
        <end position="96"/>
    </location>
</feature>
<evidence type="ECO:0008006" key="5">
    <source>
        <dbReference type="Google" id="ProtNLM"/>
    </source>
</evidence>
<reference evidence="4" key="1">
    <citation type="journal article" date="2019" name="Int. J. Syst. Evol. Microbiol.">
        <title>The Global Catalogue of Microorganisms (GCM) 10K type strain sequencing project: providing services to taxonomists for standard genome sequencing and annotation.</title>
        <authorList>
            <consortium name="The Broad Institute Genomics Platform"/>
            <consortium name="The Broad Institute Genome Sequencing Center for Infectious Disease"/>
            <person name="Wu L."/>
            <person name="Ma J."/>
        </authorList>
    </citation>
    <scope>NUCLEOTIDE SEQUENCE [LARGE SCALE GENOMIC DNA]</scope>
    <source>
        <strain evidence="4">JCM 31486</strain>
    </source>
</reference>
<evidence type="ECO:0000313" key="3">
    <source>
        <dbReference type="EMBL" id="MFD1050115.1"/>
    </source>
</evidence>
<feature type="transmembrane region" description="Helical" evidence="2">
    <location>
        <begin position="46"/>
        <end position="67"/>
    </location>
</feature>